<feature type="transmembrane region" description="Helical" evidence="2">
    <location>
        <begin position="356"/>
        <end position="376"/>
    </location>
</feature>
<evidence type="ECO:0000313" key="5">
    <source>
        <dbReference type="Proteomes" id="UP000321154"/>
    </source>
</evidence>
<feature type="compositionally biased region" description="Basic and acidic residues" evidence="1">
    <location>
        <begin position="8"/>
        <end position="23"/>
    </location>
</feature>
<evidence type="ECO:0000256" key="2">
    <source>
        <dbReference type="SAM" id="Phobius"/>
    </source>
</evidence>
<reference evidence="4 6" key="2">
    <citation type="submission" date="2020-07" db="EMBL/GenBank/DDBJ databases">
        <title>Sequencing the genomes of 1000 actinobacteria strains.</title>
        <authorList>
            <person name="Klenk H.-P."/>
        </authorList>
    </citation>
    <scope>NUCLEOTIDE SEQUENCE [LARGE SCALE GENOMIC DNA]</scope>
    <source>
        <strain evidence="4 6">DSM 10309</strain>
    </source>
</reference>
<dbReference type="EMBL" id="BJUV01000030">
    <property type="protein sequence ID" value="GEK84216.1"/>
    <property type="molecule type" value="Genomic_DNA"/>
</dbReference>
<dbReference type="Proteomes" id="UP000522688">
    <property type="component" value="Unassembled WGS sequence"/>
</dbReference>
<dbReference type="OrthoDB" id="5244723at2"/>
<evidence type="ECO:0000256" key="1">
    <source>
        <dbReference type="SAM" id="MobiDB-lite"/>
    </source>
</evidence>
<dbReference type="EMBL" id="JACGWW010000001">
    <property type="protein sequence ID" value="MBA8812064.1"/>
    <property type="molecule type" value="Genomic_DNA"/>
</dbReference>
<keyword evidence="5" id="KW-1185">Reference proteome</keyword>
<sequence length="477" mass="49114">MTDARIPGSDRPDHDREPDETTPREPAVAPEDRDERGEGLDTTGSEAPAVDFGSPREPAVDFGAPSEPAGDVGSPREPAVDFGAPAAVPARESTDGETEVIEPQTSHEAPVSADDRAADDRAADDRAAGGATSDEPVAATSADERDDVPTSAGSERVEGASDRDQPTAVVPPVVAPTPPPARAWSATSGDDSARRTLHDDDALRAAEASRSEPRDGESRGGQVAPTVAAPVASDSTRASSIDDSTDRPRDDAPTVAAPSAAATTAYPTQPGTGAYPLVADGGVNHVALRRDLLTQQKDEFGGIRFGAGLLGWFAATGFGVVIMSIYGGVVAAWVAASGTSTSNMLGFQQFVSDNGRLLSAVTAIVVLVVIFAGYLIGGFTASRVARFSGFKQGVATWLWGLVVSVILAVVGFVALGVSPFSGSSDATSTPMESPTSIESIVFVGLVVVLSFVGAVLGGLLGQRWHRKVDRFIPSDQV</sequence>
<feature type="transmembrane region" description="Helical" evidence="2">
    <location>
        <begin position="440"/>
        <end position="460"/>
    </location>
</feature>
<feature type="compositionally biased region" description="Basic and acidic residues" evidence="1">
    <location>
        <begin position="155"/>
        <end position="165"/>
    </location>
</feature>
<dbReference type="RefSeq" id="WP_146856549.1">
    <property type="nucleotide sequence ID" value="NZ_BAAAHR010000002.1"/>
</dbReference>
<feature type="compositionally biased region" description="Basic and acidic residues" evidence="1">
    <location>
        <begin position="113"/>
        <end position="127"/>
    </location>
</feature>
<name>A0A7W3JFU3_9MICO</name>
<reference evidence="3 5" key="1">
    <citation type="submission" date="2019-07" db="EMBL/GenBank/DDBJ databases">
        <title>Whole genome shotgun sequence of Frigoribacterium faeni NBRC 103066.</title>
        <authorList>
            <person name="Hosoyama A."/>
            <person name="Uohara A."/>
            <person name="Ohji S."/>
            <person name="Ichikawa N."/>
        </authorList>
    </citation>
    <scope>NUCLEOTIDE SEQUENCE [LARGE SCALE GENOMIC DNA]</scope>
    <source>
        <strain evidence="3 5">NBRC 103066</strain>
    </source>
</reference>
<comment type="caution">
    <text evidence="4">The sequence shown here is derived from an EMBL/GenBank/DDBJ whole genome shotgun (WGS) entry which is preliminary data.</text>
</comment>
<evidence type="ECO:0000313" key="3">
    <source>
        <dbReference type="EMBL" id="GEK84216.1"/>
    </source>
</evidence>
<feature type="compositionally biased region" description="Polar residues" evidence="1">
    <location>
        <begin position="233"/>
        <end position="242"/>
    </location>
</feature>
<feature type="region of interest" description="Disordered" evidence="1">
    <location>
        <begin position="1"/>
        <end position="268"/>
    </location>
</feature>
<protein>
    <submittedName>
        <fullName evidence="4">Uncharacterized protein</fullName>
    </submittedName>
</protein>
<keyword evidence="2" id="KW-0472">Membrane</keyword>
<keyword evidence="2" id="KW-1133">Transmembrane helix</keyword>
<evidence type="ECO:0000313" key="4">
    <source>
        <dbReference type="EMBL" id="MBA8812064.1"/>
    </source>
</evidence>
<feature type="compositionally biased region" description="Low complexity" evidence="1">
    <location>
        <begin position="253"/>
        <end position="268"/>
    </location>
</feature>
<proteinExistence type="predicted"/>
<feature type="transmembrane region" description="Helical" evidence="2">
    <location>
        <begin position="309"/>
        <end position="336"/>
    </location>
</feature>
<feature type="compositionally biased region" description="Basic and acidic residues" evidence="1">
    <location>
        <begin position="191"/>
        <end position="218"/>
    </location>
</feature>
<feature type="compositionally biased region" description="Basic and acidic residues" evidence="1">
    <location>
        <begin position="30"/>
        <end position="39"/>
    </location>
</feature>
<organism evidence="4 6">
    <name type="scientific">Frigoribacterium faeni</name>
    <dbReference type="NCBI Taxonomy" id="145483"/>
    <lineage>
        <taxon>Bacteria</taxon>
        <taxon>Bacillati</taxon>
        <taxon>Actinomycetota</taxon>
        <taxon>Actinomycetes</taxon>
        <taxon>Micrococcales</taxon>
        <taxon>Microbacteriaceae</taxon>
        <taxon>Frigoribacterium</taxon>
    </lineage>
</organism>
<gene>
    <name evidence="4" type="ORF">FB463_000288</name>
    <name evidence="3" type="ORF">FFA01_25250</name>
</gene>
<evidence type="ECO:0000313" key="6">
    <source>
        <dbReference type="Proteomes" id="UP000522688"/>
    </source>
</evidence>
<dbReference type="Proteomes" id="UP000321154">
    <property type="component" value="Unassembled WGS sequence"/>
</dbReference>
<keyword evidence="2" id="KW-0812">Transmembrane</keyword>
<accession>A0A7W3JFU3</accession>
<dbReference type="AlphaFoldDB" id="A0A7W3JFU3"/>
<feature type="transmembrane region" description="Helical" evidence="2">
    <location>
        <begin position="397"/>
        <end position="420"/>
    </location>
</feature>